<reference evidence="2 3" key="1">
    <citation type="journal article" date="2021" name="Angew. Chem. Int. Ed. Engl.">
        <title>A novel family of nonribosomal peptides modulate collective behavior in Pseudovibrio bacteria isolated from marine sponges.</title>
        <authorList>
            <person name="Ioca L.P."/>
            <person name="Dai Y."/>
            <person name="Kunakom S."/>
            <person name="Diaz-Espinosa J."/>
            <person name="Krunic A."/>
            <person name="Crnkovic C.M."/>
            <person name="Orjala J."/>
            <person name="Sanchez L.M."/>
            <person name="Ferreira A.G."/>
            <person name="Berlinck R.G.S."/>
            <person name="Eustaquio A.S."/>
        </authorList>
    </citation>
    <scope>NUCLEOTIDE SEQUENCE [LARGE SCALE GENOMIC DNA]</scope>
    <source>
        <strain evidence="2 3">Ab134</strain>
    </source>
</reference>
<dbReference type="RefSeq" id="WP_075697970.1">
    <property type="nucleotide sequence ID" value="NZ_CP074126.1"/>
</dbReference>
<sequence>MFSRKTRKGLLGGAALALAGLMAGEAGAAGAVLLTKEICTNPADIIVSHWAKLKHGASDVYFMKSTGEVEKINTETDFDDLANVYVSAHGSPANVGGITNAHFASFFKAAHANTPDLVFFSSCSTGAGDVRKLTNEKYGNAIGSLYGPLNSCALVGDGSADLASAQNLYSVSHTDDDDFNTVVDNIMDVWSGTGEYKDTGMTWKAACEAYVDPLDTDDLAEFHDAVYQEFMVDAQSDDIATSHNYGLLIKWNNEGTEFDVCGADHAPCPN</sequence>
<feature type="chain" id="PRO_5047034800" description="CHAT domain protein" evidence="1">
    <location>
        <begin position="29"/>
        <end position="270"/>
    </location>
</feature>
<name>A0ABX8AM41_9HYPH</name>
<organism evidence="2 3">
    <name type="scientific">Pseudovibrio brasiliensis</name>
    <dbReference type="NCBI Taxonomy" id="1898042"/>
    <lineage>
        <taxon>Bacteria</taxon>
        <taxon>Pseudomonadati</taxon>
        <taxon>Pseudomonadota</taxon>
        <taxon>Alphaproteobacteria</taxon>
        <taxon>Hyphomicrobiales</taxon>
        <taxon>Stappiaceae</taxon>
        <taxon>Pseudovibrio</taxon>
    </lineage>
</organism>
<evidence type="ECO:0008006" key="4">
    <source>
        <dbReference type="Google" id="ProtNLM"/>
    </source>
</evidence>
<dbReference type="EMBL" id="CP074126">
    <property type="protein sequence ID" value="QUS55337.1"/>
    <property type="molecule type" value="Genomic_DNA"/>
</dbReference>
<evidence type="ECO:0000256" key="1">
    <source>
        <dbReference type="SAM" id="SignalP"/>
    </source>
</evidence>
<proteinExistence type="predicted"/>
<accession>A0ABX8AM41</accession>
<protein>
    <recommendedName>
        <fullName evidence="4">CHAT domain protein</fullName>
    </recommendedName>
</protein>
<keyword evidence="3" id="KW-1185">Reference proteome</keyword>
<evidence type="ECO:0000313" key="3">
    <source>
        <dbReference type="Proteomes" id="UP000680706"/>
    </source>
</evidence>
<dbReference type="InterPro" id="IPR006311">
    <property type="entry name" value="TAT_signal"/>
</dbReference>
<dbReference type="Proteomes" id="UP000680706">
    <property type="component" value="Chromosome"/>
</dbReference>
<gene>
    <name evidence="2" type="ORF">KGB56_18705</name>
</gene>
<feature type="signal peptide" evidence="1">
    <location>
        <begin position="1"/>
        <end position="28"/>
    </location>
</feature>
<evidence type="ECO:0000313" key="2">
    <source>
        <dbReference type="EMBL" id="QUS55337.1"/>
    </source>
</evidence>
<keyword evidence="1" id="KW-0732">Signal</keyword>
<dbReference type="PROSITE" id="PS51318">
    <property type="entry name" value="TAT"/>
    <property type="match status" value="1"/>
</dbReference>